<dbReference type="EMBL" id="CYSE01000004">
    <property type="protein sequence ID" value="CUH79451.1"/>
    <property type="molecule type" value="Genomic_DNA"/>
</dbReference>
<reference evidence="2 3" key="1">
    <citation type="submission" date="2015-09" db="EMBL/GenBank/DDBJ databases">
        <authorList>
            <consortium name="Swine Surveillance"/>
        </authorList>
    </citation>
    <scope>NUCLEOTIDE SEQUENCE [LARGE SCALE GENOMIC DNA]</scope>
    <source>
        <strain evidence="2 3">CECT 7648</strain>
    </source>
</reference>
<evidence type="ECO:0000313" key="2">
    <source>
        <dbReference type="EMBL" id="CUH79451.1"/>
    </source>
</evidence>
<evidence type="ECO:0008006" key="4">
    <source>
        <dbReference type="Google" id="ProtNLM"/>
    </source>
</evidence>
<dbReference type="STRING" id="441103.TRN7648_02478"/>
<proteinExistence type="predicted"/>
<accession>A0A0P1GDP4</accession>
<dbReference type="InterPro" id="IPR037107">
    <property type="entry name" value="Put_OMP_sf"/>
</dbReference>
<dbReference type="AlphaFoldDB" id="A0A0P1GDP4"/>
<feature type="signal peptide" evidence="1">
    <location>
        <begin position="1"/>
        <end position="19"/>
    </location>
</feature>
<dbReference type="Proteomes" id="UP000054935">
    <property type="component" value="Unassembled WGS sequence"/>
</dbReference>
<dbReference type="Pfam" id="PF09982">
    <property type="entry name" value="LpxR"/>
    <property type="match status" value="1"/>
</dbReference>
<organism evidence="2 3">
    <name type="scientific">Tropicibacter naphthalenivorans</name>
    <dbReference type="NCBI Taxonomy" id="441103"/>
    <lineage>
        <taxon>Bacteria</taxon>
        <taxon>Pseudomonadati</taxon>
        <taxon>Pseudomonadota</taxon>
        <taxon>Alphaproteobacteria</taxon>
        <taxon>Rhodobacterales</taxon>
        <taxon>Roseobacteraceae</taxon>
        <taxon>Tropicibacter</taxon>
    </lineage>
</organism>
<dbReference type="OrthoDB" id="7721289at2"/>
<sequence length="303" mass="32460">MIRVIAMAALAMIAPMSDAAAQGREVLGNGRIVNNDLYGDASDRWQTGSVAGSHVVGYGWTGMLPDRPFDILEYRIGGQVVTPANLRTPDPTDRPYAGVWTLGAHTHFQRGMVEMAMGADLAIVGQQTGLSDLQTALHDGLGVTAASKQVTDNQVGDGFYPTLVTEAATTIPLGGQAVVRPFVEGRWGLETLARVGADVTIGGVGQGELLVRDAITGQRYRTVTQPIQGFSYVLGGDFAYVDSSELLPANKVTATDTRTRLRAGVHWQGERNTVFYGVTYLSKEFEAQPKGQVVGSVRMKLDF</sequence>
<gene>
    <name evidence="2" type="ORF">TRN7648_02478</name>
</gene>
<protein>
    <recommendedName>
        <fullName evidence="4">Lipid A deacylase LpxR family protein</fullName>
    </recommendedName>
</protein>
<keyword evidence="1" id="KW-0732">Signal</keyword>
<dbReference type="InterPro" id="IPR018707">
    <property type="entry name" value="LpxR"/>
</dbReference>
<evidence type="ECO:0000313" key="3">
    <source>
        <dbReference type="Proteomes" id="UP000054935"/>
    </source>
</evidence>
<keyword evidence="3" id="KW-1185">Reference proteome</keyword>
<evidence type="ECO:0000256" key="1">
    <source>
        <dbReference type="SAM" id="SignalP"/>
    </source>
</evidence>
<dbReference type="RefSeq" id="WP_058247974.1">
    <property type="nucleotide sequence ID" value="NZ_CYSE01000004.1"/>
</dbReference>
<feature type="chain" id="PRO_5006063317" description="Lipid A deacylase LpxR family protein" evidence="1">
    <location>
        <begin position="20"/>
        <end position="303"/>
    </location>
</feature>
<name>A0A0P1GDP4_9RHOB</name>
<dbReference type="Gene3D" id="2.40.128.140">
    <property type="entry name" value="Outer membrane protein"/>
    <property type="match status" value="1"/>
</dbReference>